<dbReference type="InterPro" id="IPR038765">
    <property type="entry name" value="Papain-like_cys_pep_sf"/>
</dbReference>
<comment type="catalytic activity">
    <reaction evidence="1">
        <text>Thiol-dependent hydrolysis of ester, thioester, amide, peptide and isopeptide bonds formed by the C-terminal Gly of ubiquitin (a 76-residue protein attached to proteins as an intracellular targeting signal).</text>
        <dbReference type="EC" id="3.4.19.12"/>
    </reaction>
</comment>
<dbReference type="GO" id="GO:0004843">
    <property type="term" value="F:cysteine-type deubiquitinase activity"/>
    <property type="evidence" value="ECO:0007669"/>
    <property type="project" value="UniProtKB-EC"/>
</dbReference>
<gene>
    <name evidence="8" type="ORF">CFOL_v3_06047</name>
</gene>
<feature type="region of interest" description="Disordered" evidence="6">
    <location>
        <begin position="111"/>
        <end position="184"/>
    </location>
</feature>
<dbReference type="CDD" id="cd22751">
    <property type="entry name" value="OTU_plant_OTU9-like"/>
    <property type="match status" value="1"/>
</dbReference>
<dbReference type="PANTHER" id="PTHR12419:SF90">
    <property type="entry name" value="OS02G0819500 PROTEIN"/>
    <property type="match status" value="1"/>
</dbReference>
<dbReference type="InParanoid" id="A0A1Q3B3Q9"/>
<comment type="similarity">
    <text evidence="2">Belongs to the peptidase C85 family.</text>
</comment>
<reference evidence="9" key="1">
    <citation type="submission" date="2016-04" db="EMBL/GenBank/DDBJ databases">
        <title>Cephalotus genome sequencing.</title>
        <authorList>
            <person name="Fukushima K."/>
            <person name="Hasebe M."/>
            <person name="Fang X."/>
        </authorList>
    </citation>
    <scope>NUCLEOTIDE SEQUENCE [LARGE SCALE GENOMIC DNA]</scope>
    <source>
        <strain evidence="9">cv. St1</strain>
    </source>
</reference>
<feature type="compositionally biased region" description="Basic and acidic residues" evidence="6">
    <location>
        <begin position="145"/>
        <end position="170"/>
    </location>
</feature>
<feature type="domain" description="OTU" evidence="7">
    <location>
        <begin position="249"/>
        <end position="373"/>
    </location>
</feature>
<evidence type="ECO:0000256" key="1">
    <source>
        <dbReference type="ARBA" id="ARBA00000707"/>
    </source>
</evidence>
<proteinExistence type="inferred from homology"/>
<evidence type="ECO:0000256" key="5">
    <source>
        <dbReference type="ARBA" id="ARBA00022801"/>
    </source>
</evidence>
<feature type="compositionally biased region" description="Polar residues" evidence="6">
    <location>
        <begin position="111"/>
        <end position="122"/>
    </location>
</feature>
<sequence>MRVYDQDPDVVRWGLHHLVDVCTLCNDGSRRAVTKYGKDSSKVGYVSEVYLEPEQTGHVIEGYQEPMYTYIESDAVIARALQEEYSRVAAAEASGFSPLGQGSILAQDWQNPSMRHNSSGCDNDQIAAYDPINNRNKSDNSSNEEAGKADADSKQEAYDTRNRKHDEGNELHINSSSSSFGEKSRIPEDLLCSAEVTDDDSVIDGEVEKRLNQMVPIPHVPKTNGQIPTADEEISDHQRLLDRLQLYELVENTVQGDGNCQFRAISDQLYRTPDHHKDVREQVVKQLKSQPEMYDGYVLMSYGEYLKKMSKGGEWGDHVTLQAAADLFGVKIFMITSFKDTCYIEILPHVQKSKRVIFLSFWAEVHYNSIYTLEELPVLEGKKKKKWWMFGS</sequence>
<dbReference type="EC" id="3.4.19.12" evidence="3"/>
<dbReference type="Gene3D" id="3.90.70.80">
    <property type="match status" value="1"/>
</dbReference>
<evidence type="ECO:0000256" key="4">
    <source>
        <dbReference type="ARBA" id="ARBA00022786"/>
    </source>
</evidence>
<dbReference type="FunCoup" id="A0A1Q3B3Q9">
    <property type="interactions" value="11"/>
</dbReference>
<dbReference type="FunFam" id="3.90.70.80:FF:000001">
    <property type="entry name" value="OTU domain-containing protein"/>
    <property type="match status" value="1"/>
</dbReference>
<dbReference type="Pfam" id="PF02338">
    <property type="entry name" value="OTU"/>
    <property type="match status" value="1"/>
</dbReference>
<dbReference type="PANTHER" id="PTHR12419">
    <property type="entry name" value="OTU DOMAIN CONTAINING PROTEIN"/>
    <property type="match status" value="1"/>
</dbReference>
<dbReference type="GO" id="GO:0016579">
    <property type="term" value="P:protein deubiquitination"/>
    <property type="evidence" value="ECO:0007669"/>
    <property type="project" value="TreeGrafter"/>
</dbReference>
<dbReference type="PROSITE" id="PS50802">
    <property type="entry name" value="OTU"/>
    <property type="match status" value="1"/>
</dbReference>
<dbReference type="InterPro" id="IPR050704">
    <property type="entry name" value="Peptidase_C85-like"/>
</dbReference>
<evidence type="ECO:0000256" key="3">
    <source>
        <dbReference type="ARBA" id="ARBA00012759"/>
    </source>
</evidence>
<evidence type="ECO:0000313" key="9">
    <source>
        <dbReference type="Proteomes" id="UP000187406"/>
    </source>
</evidence>
<evidence type="ECO:0000313" key="8">
    <source>
        <dbReference type="EMBL" id="GAV62524.1"/>
    </source>
</evidence>
<name>A0A1Q3B3Q9_CEPFO</name>
<dbReference type="InterPro" id="IPR003323">
    <property type="entry name" value="OTU_dom"/>
</dbReference>
<dbReference type="STRING" id="3775.A0A1Q3B3Q9"/>
<dbReference type="OrthoDB" id="415023at2759"/>
<dbReference type="Proteomes" id="UP000187406">
    <property type="component" value="Unassembled WGS sequence"/>
</dbReference>
<dbReference type="AlphaFoldDB" id="A0A1Q3B3Q9"/>
<dbReference type="SUPFAM" id="SSF54001">
    <property type="entry name" value="Cysteine proteinases"/>
    <property type="match status" value="1"/>
</dbReference>
<keyword evidence="4" id="KW-0833">Ubl conjugation pathway</keyword>
<accession>A0A1Q3B3Q9</accession>
<keyword evidence="9" id="KW-1185">Reference proteome</keyword>
<dbReference type="EMBL" id="BDDD01000259">
    <property type="protein sequence ID" value="GAV62524.1"/>
    <property type="molecule type" value="Genomic_DNA"/>
</dbReference>
<organism evidence="8 9">
    <name type="scientific">Cephalotus follicularis</name>
    <name type="common">Albany pitcher plant</name>
    <dbReference type="NCBI Taxonomy" id="3775"/>
    <lineage>
        <taxon>Eukaryota</taxon>
        <taxon>Viridiplantae</taxon>
        <taxon>Streptophyta</taxon>
        <taxon>Embryophyta</taxon>
        <taxon>Tracheophyta</taxon>
        <taxon>Spermatophyta</taxon>
        <taxon>Magnoliopsida</taxon>
        <taxon>eudicotyledons</taxon>
        <taxon>Gunneridae</taxon>
        <taxon>Pentapetalae</taxon>
        <taxon>rosids</taxon>
        <taxon>fabids</taxon>
        <taxon>Oxalidales</taxon>
        <taxon>Cephalotaceae</taxon>
        <taxon>Cephalotus</taxon>
    </lineage>
</organism>
<feature type="compositionally biased region" description="Polar residues" evidence="6">
    <location>
        <begin position="133"/>
        <end position="144"/>
    </location>
</feature>
<evidence type="ECO:0000259" key="7">
    <source>
        <dbReference type="PROSITE" id="PS50802"/>
    </source>
</evidence>
<feature type="compositionally biased region" description="Polar residues" evidence="6">
    <location>
        <begin position="172"/>
        <end position="181"/>
    </location>
</feature>
<comment type="caution">
    <text evidence="8">The sequence shown here is derived from an EMBL/GenBank/DDBJ whole genome shotgun (WGS) entry which is preliminary data.</text>
</comment>
<evidence type="ECO:0000256" key="2">
    <source>
        <dbReference type="ARBA" id="ARBA00010407"/>
    </source>
</evidence>
<keyword evidence="5" id="KW-0378">Hydrolase</keyword>
<evidence type="ECO:0000256" key="6">
    <source>
        <dbReference type="SAM" id="MobiDB-lite"/>
    </source>
</evidence>
<protein>
    <recommendedName>
        <fullName evidence="3">ubiquitinyl hydrolase 1</fullName>
        <ecNumber evidence="3">3.4.19.12</ecNumber>
    </recommendedName>
</protein>